<accession>A0A9W8PS00</accession>
<evidence type="ECO:0000313" key="3">
    <source>
        <dbReference type="Proteomes" id="UP001152130"/>
    </source>
</evidence>
<keyword evidence="3" id="KW-1185">Reference proteome</keyword>
<dbReference type="Proteomes" id="UP001152130">
    <property type="component" value="Unassembled WGS sequence"/>
</dbReference>
<feature type="coiled-coil region" evidence="1">
    <location>
        <begin position="145"/>
        <end position="172"/>
    </location>
</feature>
<proteinExistence type="predicted"/>
<evidence type="ECO:0000256" key="1">
    <source>
        <dbReference type="SAM" id="Coils"/>
    </source>
</evidence>
<protein>
    <submittedName>
        <fullName evidence="2">Uncharacterized protein</fullName>
    </submittedName>
</protein>
<organism evidence="2 3">
    <name type="scientific">Fusarium irregulare</name>
    <dbReference type="NCBI Taxonomy" id="2494466"/>
    <lineage>
        <taxon>Eukaryota</taxon>
        <taxon>Fungi</taxon>
        <taxon>Dikarya</taxon>
        <taxon>Ascomycota</taxon>
        <taxon>Pezizomycotina</taxon>
        <taxon>Sordariomycetes</taxon>
        <taxon>Hypocreomycetidae</taxon>
        <taxon>Hypocreales</taxon>
        <taxon>Nectriaceae</taxon>
        <taxon>Fusarium</taxon>
        <taxon>Fusarium incarnatum-equiseti species complex</taxon>
    </lineage>
</organism>
<feature type="coiled-coil region" evidence="1">
    <location>
        <begin position="42"/>
        <end position="104"/>
    </location>
</feature>
<gene>
    <name evidence="2" type="ORF">NW766_005774</name>
</gene>
<comment type="caution">
    <text evidence="2">The sequence shown here is derived from an EMBL/GenBank/DDBJ whole genome shotgun (WGS) entry which is preliminary data.</text>
</comment>
<dbReference type="EMBL" id="JAPDHF010000007">
    <property type="protein sequence ID" value="KAJ4015431.1"/>
    <property type="molecule type" value="Genomic_DNA"/>
</dbReference>
<keyword evidence="1" id="KW-0175">Coiled coil</keyword>
<sequence length="249" mass="27796">MQPKYGLERRGRQTSVTRETVEEMIAAALNRASLNPRTAVDSEAEQALLDQYQKKIAFLENERDETSKKIANLEGQRDGAFAATKVLSREKDEALEKIAALEKKGDEDHVKIQNLKDDLKKTLHEVTWAKSKAVAAWESDATVEIARKQDELDVVLAAMKAVEAKVAHLESQLAKIHSLSESDAIIASTSTRPDDDQAELASHKSLPQTEGDRNVAYDDWQGIVEVRRSTAKTSLNYCWLGTCMECDRI</sequence>
<evidence type="ECO:0000313" key="2">
    <source>
        <dbReference type="EMBL" id="KAJ4015431.1"/>
    </source>
</evidence>
<name>A0A9W8PS00_9HYPO</name>
<dbReference type="AlphaFoldDB" id="A0A9W8PS00"/>
<reference evidence="2" key="1">
    <citation type="submission" date="2022-10" db="EMBL/GenBank/DDBJ databases">
        <title>Fusarium specimens isolated from Avocado Roots.</title>
        <authorList>
            <person name="Stajich J."/>
            <person name="Roper C."/>
            <person name="Heimlech-Rivalta G."/>
        </authorList>
    </citation>
    <scope>NUCLEOTIDE SEQUENCE</scope>
    <source>
        <strain evidence="2">CF00143</strain>
    </source>
</reference>
<dbReference type="OrthoDB" id="5104660at2759"/>